<dbReference type="Pfam" id="PF25731">
    <property type="entry name" value="crAss_MUZ"/>
    <property type="match status" value="1"/>
</dbReference>
<feature type="domain" description="Crassvirus muzzle protein N-terminal region" evidence="1">
    <location>
        <begin position="6"/>
        <end position="206"/>
    </location>
</feature>
<comment type="caution">
    <text evidence="2">The sequence shown here is derived from an EMBL/GenBank/DDBJ whole genome shotgun (WGS) entry which is preliminary data.</text>
</comment>
<dbReference type="AlphaFoldDB" id="X0WXU0"/>
<organism evidence="2">
    <name type="scientific">marine sediment metagenome</name>
    <dbReference type="NCBI Taxonomy" id="412755"/>
    <lineage>
        <taxon>unclassified sequences</taxon>
        <taxon>metagenomes</taxon>
        <taxon>ecological metagenomes</taxon>
    </lineage>
</organism>
<evidence type="ECO:0000259" key="1">
    <source>
        <dbReference type="Pfam" id="PF25731"/>
    </source>
</evidence>
<accession>X0WXU0</accession>
<dbReference type="EMBL" id="BARS01030069">
    <property type="protein sequence ID" value="GAG17556.1"/>
    <property type="molecule type" value="Genomic_DNA"/>
</dbReference>
<dbReference type="InterPro" id="IPR057889">
    <property type="entry name" value="crAss_MUZ_N"/>
</dbReference>
<name>X0WXU0_9ZZZZ</name>
<evidence type="ECO:0000313" key="2">
    <source>
        <dbReference type="EMBL" id="GAG17556.1"/>
    </source>
</evidence>
<sequence>MAEITNNKFVKGMVEDVNPSEQTPQTYRYGLNFTHLTEQGDKYSISNEDGTVLMNVTFPTGKRVVGHSVLNTDIIVVLAGEDGTSQVGYIREDSSPDPTYGFYHPVAPVDSLGVPVDDNSELGFKLSHYVDCVSRKVIDGSRILYFTDNLNPFGRIVLDNPPTVGTVKEEVQLVFNQSFPTVNFVRMQENVAGSLIPSVYQFTTRYV</sequence>
<gene>
    <name evidence="2" type="ORF">S01H1_46930</name>
</gene>
<proteinExistence type="predicted"/>
<feature type="non-terminal residue" evidence="2">
    <location>
        <position position="207"/>
    </location>
</feature>
<protein>
    <recommendedName>
        <fullName evidence="1">Crassvirus muzzle protein N-terminal region domain-containing protein</fullName>
    </recommendedName>
</protein>
<reference evidence="2" key="1">
    <citation type="journal article" date="2014" name="Front. Microbiol.">
        <title>High frequency of phylogenetically diverse reductive dehalogenase-homologous genes in deep subseafloor sedimentary metagenomes.</title>
        <authorList>
            <person name="Kawai M."/>
            <person name="Futagami T."/>
            <person name="Toyoda A."/>
            <person name="Takaki Y."/>
            <person name="Nishi S."/>
            <person name="Hori S."/>
            <person name="Arai W."/>
            <person name="Tsubouchi T."/>
            <person name="Morono Y."/>
            <person name="Uchiyama I."/>
            <person name="Ito T."/>
            <person name="Fujiyama A."/>
            <person name="Inagaki F."/>
            <person name="Takami H."/>
        </authorList>
    </citation>
    <scope>NUCLEOTIDE SEQUENCE</scope>
    <source>
        <strain evidence="2">Expedition CK06-06</strain>
    </source>
</reference>